<dbReference type="Pfam" id="PF01796">
    <property type="entry name" value="OB_ChsH2_C"/>
    <property type="match status" value="1"/>
</dbReference>
<sequence length="140" mass="15360">MPDMLAPVIADNLLVEVDGAYRLVASRDRVSGRAIFPAKPAADDRYETITLPHEGRLWSWTVQRFRPKSPPYAGPDAFEPYAVGYVQLDGALIVESRLVDVAFDALRIDMPMRLVPLPFTLASGEVRTSFAFAPAVGAGR</sequence>
<protein>
    <submittedName>
        <fullName evidence="2">DNA-binding protein</fullName>
    </submittedName>
</protein>
<dbReference type="AlphaFoldDB" id="A0A1B3Z5J0"/>
<name>A0A1B3Z5J0_9SPHN</name>
<dbReference type="InterPro" id="IPR002878">
    <property type="entry name" value="ChsH2_C"/>
</dbReference>
<dbReference type="EMBL" id="CP014168">
    <property type="protein sequence ID" value="AOH82692.1"/>
    <property type="molecule type" value="Genomic_DNA"/>
</dbReference>
<accession>A0A1B3Z5J0</accession>
<keyword evidence="3" id="KW-1185">Reference proteome</keyword>
<gene>
    <name evidence="2" type="ORF">AWL63_00535</name>
</gene>
<evidence type="ECO:0000313" key="2">
    <source>
        <dbReference type="EMBL" id="AOH82692.1"/>
    </source>
</evidence>
<dbReference type="Proteomes" id="UP000094256">
    <property type="component" value="Chromosome"/>
</dbReference>
<keyword evidence="2" id="KW-0238">DNA-binding</keyword>
<dbReference type="SUPFAM" id="SSF50249">
    <property type="entry name" value="Nucleic acid-binding proteins"/>
    <property type="match status" value="1"/>
</dbReference>
<dbReference type="RefSeq" id="WP_069203277.1">
    <property type="nucleotide sequence ID" value="NZ_CP014168.1"/>
</dbReference>
<feature type="domain" description="ChsH2 C-terminal OB-fold" evidence="1">
    <location>
        <begin position="50"/>
        <end position="115"/>
    </location>
</feature>
<dbReference type="KEGG" id="span:AWL63_00535"/>
<dbReference type="STRING" id="1560345.AWL63_00535"/>
<dbReference type="GO" id="GO:0003677">
    <property type="term" value="F:DNA binding"/>
    <property type="evidence" value="ECO:0007669"/>
    <property type="project" value="UniProtKB-KW"/>
</dbReference>
<dbReference type="OrthoDB" id="4303499at2"/>
<evidence type="ECO:0000313" key="3">
    <source>
        <dbReference type="Proteomes" id="UP000094256"/>
    </source>
</evidence>
<organism evidence="2 3">
    <name type="scientific">Sphingomonas panacis</name>
    <dbReference type="NCBI Taxonomy" id="1560345"/>
    <lineage>
        <taxon>Bacteria</taxon>
        <taxon>Pseudomonadati</taxon>
        <taxon>Pseudomonadota</taxon>
        <taxon>Alphaproteobacteria</taxon>
        <taxon>Sphingomonadales</taxon>
        <taxon>Sphingomonadaceae</taxon>
        <taxon>Sphingomonas</taxon>
    </lineage>
</organism>
<reference evidence="2 3" key="1">
    <citation type="submission" date="2016-01" db="EMBL/GenBank/DDBJ databases">
        <title>Complete genome and mega plasmid sequence of Sphingomonas panacis DCY99 elicits systemic resistance in rice to Xanthomonas oryzae.</title>
        <authorList>
            <person name="Kim Y.J."/>
            <person name="Yang D.C."/>
            <person name="Sing P."/>
        </authorList>
    </citation>
    <scope>NUCLEOTIDE SEQUENCE [LARGE SCALE GENOMIC DNA]</scope>
    <source>
        <strain evidence="2 3">DCY99</strain>
    </source>
</reference>
<proteinExistence type="predicted"/>
<evidence type="ECO:0000259" key="1">
    <source>
        <dbReference type="Pfam" id="PF01796"/>
    </source>
</evidence>
<dbReference type="InterPro" id="IPR012340">
    <property type="entry name" value="NA-bd_OB-fold"/>
</dbReference>